<accession>A0A9P8L7H1</accession>
<keyword evidence="3" id="KW-1185">Reference proteome</keyword>
<proteinExistence type="inferred from homology"/>
<gene>
    <name evidence="2" type="ORF">GP486_006408</name>
</gene>
<dbReference type="InterPro" id="IPR023606">
    <property type="entry name" value="CoA-Trfase_III_dom_1_sf"/>
</dbReference>
<comment type="similarity">
    <text evidence="1">Belongs to the CoA-transferase III family.</text>
</comment>
<dbReference type="InterPro" id="IPR003673">
    <property type="entry name" value="CoA-Trfase_fam_III"/>
</dbReference>
<dbReference type="InterPro" id="IPR050509">
    <property type="entry name" value="CoA-transferase_III"/>
</dbReference>
<name>A0A9P8L7H1_9PEZI</name>
<organism evidence="2 3">
    <name type="scientific">Trichoglossum hirsutum</name>
    <dbReference type="NCBI Taxonomy" id="265104"/>
    <lineage>
        <taxon>Eukaryota</taxon>
        <taxon>Fungi</taxon>
        <taxon>Dikarya</taxon>
        <taxon>Ascomycota</taxon>
        <taxon>Pezizomycotina</taxon>
        <taxon>Geoglossomycetes</taxon>
        <taxon>Geoglossales</taxon>
        <taxon>Geoglossaceae</taxon>
        <taxon>Trichoglossum</taxon>
    </lineage>
</organism>
<dbReference type="AlphaFoldDB" id="A0A9P8L7H1"/>
<dbReference type="GO" id="GO:0003824">
    <property type="term" value="F:catalytic activity"/>
    <property type="evidence" value="ECO:0007669"/>
    <property type="project" value="InterPro"/>
</dbReference>
<evidence type="ECO:0008006" key="4">
    <source>
        <dbReference type="Google" id="ProtNLM"/>
    </source>
</evidence>
<dbReference type="Proteomes" id="UP000750711">
    <property type="component" value="Unassembled WGS sequence"/>
</dbReference>
<comment type="caution">
    <text evidence="2">The sequence shown here is derived from an EMBL/GenBank/DDBJ whole genome shotgun (WGS) entry which is preliminary data.</text>
</comment>
<dbReference type="Gene3D" id="3.40.50.10540">
    <property type="entry name" value="Crotonobetainyl-coa:carnitine coa-transferase, domain 1"/>
    <property type="match status" value="1"/>
</dbReference>
<sequence>MIAAPLSNLRVVELAGLAPGLILADYGATVLRIDRPPPCPTEDRLVRGKSSVVLDLKSQGGVSLLKRLLATVDVLIDPYRPGVLESLGLAPNDLLVANERLIVARLTGFRRDGAFRNMAGHDINYLAVSGVLSQLGRKGAPPYAPANLLGDFAGGGLMCAFGIMMALLVRRRTGRGQVVEANMVDGAAYLGTMARVGLDSPAWNRPRGENLLDGGCPWYDVYECRDRRYMAVGALEPKFFAELVKGLGLDEGLVEKRDERACWPVIRGSFQEAFRRRTREEWEAVFEGKDACCTPVFEQQELKKAGYEQRHPVNLKETPGVEMDQESAWASRELAPGSGGEQILHQWMGWKRGRDYTVEGDALAMVIKTKL</sequence>
<dbReference type="Gene3D" id="3.30.1540.10">
    <property type="entry name" value="formyl-coa transferase, domain 3"/>
    <property type="match status" value="1"/>
</dbReference>
<dbReference type="PANTHER" id="PTHR48228:SF5">
    <property type="entry name" value="ALPHA-METHYLACYL-COA RACEMASE"/>
    <property type="match status" value="1"/>
</dbReference>
<evidence type="ECO:0000313" key="3">
    <source>
        <dbReference type="Proteomes" id="UP000750711"/>
    </source>
</evidence>
<dbReference type="InterPro" id="IPR044855">
    <property type="entry name" value="CoA-Trfase_III_dom3_sf"/>
</dbReference>
<evidence type="ECO:0000313" key="2">
    <source>
        <dbReference type="EMBL" id="KAH0555649.1"/>
    </source>
</evidence>
<dbReference type="Pfam" id="PF02515">
    <property type="entry name" value="CoA_transf_3"/>
    <property type="match status" value="1"/>
</dbReference>
<protein>
    <recommendedName>
        <fullName evidence="4">Alpha-methylacyl-CoA racemase</fullName>
    </recommendedName>
</protein>
<dbReference type="EMBL" id="JAGHQM010001434">
    <property type="protein sequence ID" value="KAH0555649.1"/>
    <property type="molecule type" value="Genomic_DNA"/>
</dbReference>
<dbReference type="PANTHER" id="PTHR48228">
    <property type="entry name" value="SUCCINYL-COA--D-CITRAMALATE COA-TRANSFERASE"/>
    <property type="match status" value="1"/>
</dbReference>
<evidence type="ECO:0000256" key="1">
    <source>
        <dbReference type="ARBA" id="ARBA00008383"/>
    </source>
</evidence>
<reference evidence="2" key="1">
    <citation type="submission" date="2021-03" db="EMBL/GenBank/DDBJ databases">
        <title>Comparative genomics and phylogenomic investigation of the class Geoglossomycetes provide insights into ecological specialization and systematics.</title>
        <authorList>
            <person name="Melie T."/>
            <person name="Pirro S."/>
            <person name="Miller A.N."/>
            <person name="Quandt A."/>
        </authorList>
    </citation>
    <scope>NUCLEOTIDE SEQUENCE</scope>
    <source>
        <strain evidence="2">CAQ_001_2017</strain>
    </source>
</reference>
<dbReference type="SUPFAM" id="SSF89796">
    <property type="entry name" value="CoA-transferase family III (CaiB/BaiF)"/>
    <property type="match status" value="1"/>
</dbReference>